<organism evidence="1 2">
    <name type="scientific">Entomophthora muscae</name>
    <dbReference type="NCBI Taxonomy" id="34485"/>
    <lineage>
        <taxon>Eukaryota</taxon>
        <taxon>Fungi</taxon>
        <taxon>Fungi incertae sedis</taxon>
        <taxon>Zoopagomycota</taxon>
        <taxon>Entomophthoromycotina</taxon>
        <taxon>Entomophthoromycetes</taxon>
        <taxon>Entomophthorales</taxon>
        <taxon>Entomophthoraceae</taxon>
        <taxon>Entomophthora</taxon>
    </lineage>
</organism>
<keyword evidence="2" id="KW-1185">Reference proteome</keyword>
<name>A0ACC2S360_9FUNG</name>
<accession>A0ACC2S360</accession>
<proteinExistence type="predicted"/>
<evidence type="ECO:0000313" key="2">
    <source>
        <dbReference type="Proteomes" id="UP001165960"/>
    </source>
</evidence>
<evidence type="ECO:0000313" key="1">
    <source>
        <dbReference type="EMBL" id="KAJ9056725.1"/>
    </source>
</evidence>
<protein>
    <submittedName>
        <fullName evidence="1">Uncharacterized protein</fullName>
    </submittedName>
</protein>
<comment type="caution">
    <text evidence="1">The sequence shown here is derived from an EMBL/GenBank/DDBJ whole genome shotgun (WGS) entry which is preliminary data.</text>
</comment>
<dbReference type="EMBL" id="QTSX02005883">
    <property type="protein sequence ID" value="KAJ9056725.1"/>
    <property type="molecule type" value="Genomic_DNA"/>
</dbReference>
<dbReference type="Proteomes" id="UP001165960">
    <property type="component" value="Unassembled WGS sequence"/>
</dbReference>
<sequence>MIIYASKNHLKVLKDQEVIHMKVENRVVSLIYRLIIGTKQVNYVRTLKIIKK</sequence>
<reference evidence="1" key="1">
    <citation type="submission" date="2022-04" db="EMBL/GenBank/DDBJ databases">
        <title>Genome of the entomopathogenic fungus Entomophthora muscae.</title>
        <authorList>
            <person name="Elya C."/>
            <person name="Lovett B.R."/>
            <person name="Lee E."/>
            <person name="Macias A.M."/>
            <person name="Hajek A.E."/>
            <person name="De Bivort B.L."/>
            <person name="Kasson M.T."/>
            <person name="De Fine Licht H.H."/>
            <person name="Stajich J.E."/>
        </authorList>
    </citation>
    <scope>NUCLEOTIDE SEQUENCE</scope>
    <source>
        <strain evidence="1">Berkeley</strain>
    </source>
</reference>
<gene>
    <name evidence="1" type="ORF">DSO57_1030069</name>
</gene>